<dbReference type="InterPro" id="IPR006998">
    <property type="entry name" value="DltD"/>
</dbReference>
<organism evidence="2">
    <name type="scientific">human gut metagenome</name>
    <dbReference type="NCBI Taxonomy" id="408170"/>
    <lineage>
        <taxon>unclassified sequences</taxon>
        <taxon>metagenomes</taxon>
        <taxon>organismal metagenomes</taxon>
    </lineage>
</organism>
<dbReference type="Pfam" id="PF04914">
    <property type="entry name" value="DltD"/>
    <property type="match status" value="1"/>
</dbReference>
<gene>
    <name evidence="2" type="ORF">Q604_UNBC07384G0001</name>
</gene>
<keyword evidence="1" id="KW-1133">Transmembrane helix</keyword>
<name>W1YA00_9ZZZZ</name>
<feature type="transmembrane region" description="Helical" evidence="1">
    <location>
        <begin position="12"/>
        <end position="36"/>
    </location>
</feature>
<feature type="non-terminal residue" evidence="2">
    <location>
        <position position="1"/>
    </location>
</feature>
<evidence type="ECO:0000313" key="2">
    <source>
        <dbReference type="EMBL" id="ETJ38520.1"/>
    </source>
</evidence>
<sequence>INRVNRMKKRGLWWIFGPVIIAFVLIGALFLAPFSLNHITQNDIREASVSFSKNVFKGEAIKTAAFNDKSKRYVPFFGSSE</sequence>
<comment type="caution">
    <text evidence="2">The sequence shown here is derived from an EMBL/GenBank/DDBJ whole genome shotgun (WGS) entry which is preliminary data.</text>
</comment>
<dbReference type="EMBL" id="AZMM01007384">
    <property type="protein sequence ID" value="ETJ38520.1"/>
    <property type="molecule type" value="Genomic_DNA"/>
</dbReference>
<protein>
    <submittedName>
        <fullName evidence="2">Uncharacterized protein</fullName>
    </submittedName>
</protein>
<reference evidence="2" key="1">
    <citation type="submission" date="2013-12" db="EMBL/GenBank/DDBJ databases">
        <title>A Varibaculum cambriense genome reconstructed from a premature infant gut community with otherwise low bacterial novelty that shifts toward anaerobic metabolism during the third week of life.</title>
        <authorList>
            <person name="Brown C.T."/>
            <person name="Sharon I."/>
            <person name="Thomas B.C."/>
            <person name="Castelle C.J."/>
            <person name="Morowitz M.J."/>
            <person name="Banfield J.F."/>
        </authorList>
    </citation>
    <scope>NUCLEOTIDE SEQUENCE</scope>
</reference>
<dbReference type="AlphaFoldDB" id="W1YA00"/>
<keyword evidence="1" id="KW-0472">Membrane</keyword>
<evidence type="ECO:0000256" key="1">
    <source>
        <dbReference type="SAM" id="Phobius"/>
    </source>
</evidence>
<keyword evidence="1" id="KW-0812">Transmembrane</keyword>
<feature type="non-terminal residue" evidence="2">
    <location>
        <position position="81"/>
    </location>
</feature>
<accession>W1YA00</accession>
<proteinExistence type="predicted"/>